<dbReference type="OrthoDB" id="5240834at2"/>
<dbReference type="Proteomes" id="UP000287188">
    <property type="component" value="Unassembled WGS sequence"/>
</dbReference>
<comment type="caution">
    <text evidence="2">The sequence shown here is derived from an EMBL/GenBank/DDBJ whole genome shotgun (WGS) entry which is preliminary data.</text>
</comment>
<reference evidence="3" key="1">
    <citation type="submission" date="2018-12" db="EMBL/GenBank/DDBJ databases">
        <title>Tengunoibacter tsumagoiensis gen. nov., sp. nov., Dictyobacter kobayashii sp. nov., D. alpinus sp. nov., and D. joshuensis sp. nov. and description of Dictyobacteraceae fam. nov. within the order Ktedonobacterales isolated from Tengu-no-mugimeshi.</title>
        <authorList>
            <person name="Wang C.M."/>
            <person name="Zheng Y."/>
            <person name="Sakai Y."/>
            <person name="Toyoda A."/>
            <person name="Minakuchi Y."/>
            <person name="Abe K."/>
            <person name="Yokota A."/>
            <person name="Yabe S."/>
        </authorList>
    </citation>
    <scope>NUCLEOTIDE SEQUENCE [LARGE SCALE GENOMIC DNA]</scope>
    <source>
        <strain evidence="3">Uno11</strain>
    </source>
</reference>
<accession>A0A402ADV4</accession>
<proteinExistence type="predicted"/>
<feature type="transmembrane region" description="Helical" evidence="1">
    <location>
        <begin position="32"/>
        <end position="53"/>
    </location>
</feature>
<dbReference type="AlphaFoldDB" id="A0A402ADV4"/>
<keyword evidence="3" id="KW-1185">Reference proteome</keyword>
<sequence>MGKEIWRKRLAYVRDQWCAYPAPERFPRTRKFWLVTGLITLAVICFCIFYISYMGARHVAFQTNAEDFGIMDQSIWNTAHGNLLHDTICNILNDTNCASPNGYVRFAIHLEPILFPISWLYLIWSDPRILFVVQTVIVALGAYPAYWLARLRLRNEWLAGAFALLYLIYPASYRLRRQISMR</sequence>
<evidence type="ECO:0000313" key="2">
    <source>
        <dbReference type="EMBL" id="GCE17273.1"/>
    </source>
</evidence>
<dbReference type="RefSeq" id="WP_126548990.1">
    <property type="nucleotide sequence ID" value="NZ_BIFS01000001.1"/>
</dbReference>
<keyword evidence="1" id="KW-0472">Membrane</keyword>
<dbReference type="Pfam" id="PF09852">
    <property type="entry name" value="DUF2079"/>
    <property type="match status" value="1"/>
</dbReference>
<name>A0A402ADV4_9CHLR</name>
<dbReference type="EMBL" id="BIFS01000001">
    <property type="protein sequence ID" value="GCE17273.1"/>
    <property type="molecule type" value="Genomic_DNA"/>
</dbReference>
<feature type="transmembrane region" description="Helical" evidence="1">
    <location>
        <begin position="129"/>
        <end position="149"/>
    </location>
</feature>
<feature type="transmembrane region" description="Helical" evidence="1">
    <location>
        <begin position="155"/>
        <end position="173"/>
    </location>
</feature>
<keyword evidence="1" id="KW-1133">Transmembrane helix</keyword>
<gene>
    <name evidence="2" type="ORF">KDK_10730</name>
</gene>
<protein>
    <recommendedName>
        <fullName evidence="4">DUF2079 domain-containing protein</fullName>
    </recommendedName>
</protein>
<dbReference type="InterPro" id="IPR018650">
    <property type="entry name" value="STSV1_Orf64"/>
</dbReference>
<evidence type="ECO:0000256" key="1">
    <source>
        <dbReference type="SAM" id="Phobius"/>
    </source>
</evidence>
<evidence type="ECO:0000313" key="3">
    <source>
        <dbReference type="Proteomes" id="UP000287188"/>
    </source>
</evidence>
<feature type="transmembrane region" description="Helical" evidence="1">
    <location>
        <begin position="102"/>
        <end position="122"/>
    </location>
</feature>
<evidence type="ECO:0008006" key="4">
    <source>
        <dbReference type="Google" id="ProtNLM"/>
    </source>
</evidence>
<keyword evidence="1" id="KW-0812">Transmembrane</keyword>
<organism evidence="2 3">
    <name type="scientific">Dictyobacter kobayashii</name>
    <dbReference type="NCBI Taxonomy" id="2014872"/>
    <lineage>
        <taxon>Bacteria</taxon>
        <taxon>Bacillati</taxon>
        <taxon>Chloroflexota</taxon>
        <taxon>Ktedonobacteria</taxon>
        <taxon>Ktedonobacterales</taxon>
        <taxon>Dictyobacteraceae</taxon>
        <taxon>Dictyobacter</taxon>
    </lineage>
</organism>